<dbReference type="SUPFAM" id="SSF54001">
    <property type="entry name" value="Cysteine proteinases"/>
    <property type="match status" value="1"/>
</dbReference>
<protein>
    <submittedName>
        <fullName evidence="2">Arylamine N-acetyltransferase</fullName>
    </submittedName>
</protein>
<dbReference type="Gene3D" id="3.30.2140.20">
    <property type="match status" value="1"/>
</dbReference>
<keyword evidence="2" id="KW-0808">Transferase</keyword>
<sequence length="268" mass="31709">MEQTVENYLRYLKIDMELPSQNYLQRLIQHHLSRIPYETFSKFHYFYEGTGFVPSLAVFVENLMEKGWGGTCYTLNINFSRLLSELGFSCSLVRVNPGHLAIMVTLENRRFYVDVGYGSPIMKPIDLEAKRRHILHGFGEEIIFTQTTADRFEIDRRSNGKSFVKKEIEWVPLTEADIKDDIIHSYMDEDQNTTMRRITAVRFNGQECYFLRDHSIKVMTYRNIREIQMRDINKWKKTVQEVYQIEENSLSESIQFLKERGVVLFKNG</sequence>
<dbReference type="Proteomes" id="UP000189761">
    <property type="component" value="Unassembled WGS sequence"/>
</dbReference>
<dbReference type="AlphaFoldDB" id="A0A8E2I6B3"/>
<gene>
    <name evidence="2" type="ORF">BWZ43_15320</name>
</gene>
<dbReference type="InterPro" id="IPR001447">
    <property type="entry name" value="Arylamine_N-AcTrfase"/>
</dbReference>
<dbReference type="PANTHER" id="PTHR11786">
    <property type="entry name" value="N-HYDROXYARYLAMINE O-ACETYLTRANSFERASE"/>
    <property type="match status" value="1"/>
</dbReference>
<dbReference type="EMBL" id="MTLA01000188">
    <property type="protein sequence ID" value="OOP67526.1"/>
    <property type="molecule type" value="Genomic_DNA"/>
</dbReference>
<evidence type="ECO:0000313" key="3">
    <source>
        <dbReference type="Proteomes" id="UP000189761"/>
    </source>
</evidence>
<keyword evidence="3" id="KW-1185">Reference proteome</keyword>
<organism evidence="2 3">
    <name type="scientific">Heyndrickxia oleronia</name>
    <dbReference type="NCBI Taxonomy" id="38875"/>
    <lineage>
        <taxon>Bacteria</taxon>
        <taxon>Bacillati</taxon>
        <taxon>Bacillota</taxon>
        <taxon>Bacilli</taxon>
        <taxon>Bacillales</taxon>
        <taxon>Bacillaceae</taxon>
        <taxon>Heyndrickxia</taxon>
    </lineage>
</organism>
<comment type="caution">
    <text evidence="2">The sequence shown here is derived from an EMBL/GenBank/DDBJ whole genome shotgun (WGS) entry which is preliminary data.</text>
</comment>
<dbReference type="RefSeq" id="WP_071977438.1">
    <property type="nucleotide sequence ID" value="NZ_CP065424.1"/>
</dbReference>
<dbReference type="GO" id="GO:0016407">
    <property type="term" value="F:acetyltransferase activity"/>
    <property type="evidence" value="ECO:0007669"/>
    <property type="project" value="InterPro"/>
</dbReference>
<reference evidence="2 3" key="1">
    <citation type="submission" date="2017-01" db="EMBL/GenBank/DDBJ databases">
        <title>Draft genome sequence of Bacillus oleronius.</title>
        <authorList>
            <person name="Allam M."/>
        </authorList>
    </citation>
    <scope>NUCLEOTIDE SEQUENCE [LARGE SCALE GENOMIC DNA]</scope>
    <source>
        <strain evidence="2 3">DSM 9356</strain>
    </source>
</reference>
<proteinExistence type="inferred from homology"/>
<dbReference type="InterPro" id="IPR038765">
    <property type="entry name" value="Papain-like_cys_pep_sf"/>
</dbReference>
<evidence type="ECO:0000313" key="2">
    <source>
        <dbReference type="EMBL" id="OOP67526.1"/>
    </source>
</evidence>
<accession>A0A8E2I6B3</accession>
<name>A0A8E2I6B3_9BACI</name>
<dbReference type="InterPro" id="IPR053710">
    <property type="entry name" value="Arylamine_NAT_domain_sf"/>
</dbReference>
<dbReference type="PANTHER" id="PTHR11786:SF0">
    <property type="entry name" value="ARYLAMINE N-ACETYLTRANSFERASE 4-RELATED"/>
    <property type="match status" value="1"/>
</dbReference>
<dbReference type="Pfam" id="PF00797">
    <property type="entry name" value="Acetyltransf_2"/>
    <property type="match status" value="1"/>
</dbReference>
<comment type="similarity">
    <text evidence="1">Belongs to the arylamine N-acetyltransferase family.</text>
</comment>
<evidence type="ECO:0000256" key="1">
    <source>
        <dbReference type="ARBA" id="ARBA00006547"/>
    </source>
</evidence>